<keyword evidence="2" id="KW-1185">Reference proteome</keyword>
<sequence length="249" mass="28483">MCPFELFGRHVARRPHHLVCSGQRILLIVISHDTRETKVGDLYRSVGRNQDVLGLDVAMDNAFVVCVLQSIAEVRHDRQRMLGCQLASFNDVSKCRTINKFHQKVVGVFDVSEFVDGHNVGVTQFCQRPSFPRETKCKFDVVTKFFWQNFQRDQTVESCLTGLVDGAHAASTNQLEDFQRRKKFSKTTYGRRLEHARPLITFVERFVDGIRNFGESAEVFLLCRRLASPPSIVNLQHDEFGQQHISLVG</sequence>
<protein>
    <submittedName>
        <fullName evidence="1">Uncharacterized protein</fullName>
    </submittedName>
</protein>
<name>M5RK83_9BACT</name>
<dbReference type="EMBL" id="ANOG01000490">
    <property type="protein sequence ID" value="EMI19728.1"/>
    <property type="molecule type" value="Genomic_DNA"/>
</dbReference>
<dbReference type="AlphaFoldDB" id="M5RK83"/>
<accession>M5RK83</accession>
<dbReference type="Proteomes" id="UP000011991">
    <property type="component" value="Unassembled WGS sequence"/>
</dbReference>
<evidence type="ECO:0000313" key="1">
    <source>
        <dbReference type="EMBL" id="EMI19728.1"/>
    </source>
</evidence>
<evidence type="ECO:0000313" key="2">
    <source>
        <dbReference type="Proteomes" id="UP000011991"/>
    </source>
</evidence>
<proteinExistence type="predicted"/>
<gene>
    <name evidence="1" type="ORF">RMSM_03347</name>
</gene>
<reference evidence="1 2" key="1">
    <citation type="journal article" date="2013" name="Mar. Genomics">
        <title>Expression of sulfatases in Rhodopirellula baltica and the diversity of sulfatases in the genus Rhodopirellula.</title>
        <authorList>
            <person name="Wegner C.E."/>
            <person name="Richter-Heitmann T."/>
            <person name="Klindworth A."/>
            <person name="Klockow C."/>
            <person name="Richter M."/>
            <person name="Achstetter T."/>
            <person name="Glockner F.O."/>
            <person name="Harder J."/>
        </authorList>
    </citation>
    <scope>NUCLEOTIDE SEQUENCE [LARGE SCALE GENOMIC DNA]</scope>
    <source>
        <strain evidence="1 2">SM1</strain>
    </source>
</reference>
<organism evidence="1 2">
    <name type="scientific">Rhodopirellula maiorica SM1</name>
    <dbReference type="NCBI Taxonomy" id="1265738"/>
    <lineage>
        <taxon>Bacteria</taxon>
        <taxon>Pseudomonadati</taxon>
        <taxon>Planctomycetota</taxon>
        <taxon>Planctomycetia</taxon>
        <taxon>Pirellulales</taxon>
        <taxon>Pirellulaceae</taxon>
        <taxon>Novipirellula</taxon>
    </lineage>
</organism>
<dbReference type="AntiFam" id="ANF00226">
    <property type="entry name" value="Shadow ORF (opposite pknB)"/>
</dbReference>
<comment type="caution">
    <text evidence="1">The sequence shown here is derived from an EMBL/GenBank/DDBJ whole genome shotgun (WGS) entry which is preliminary data.</text>
</comment>